<dbReference type="Proteomes" id="UP000886998">
    <property type="component" value="Unassembled WGS sequence"/>
</dbReference>
<dbReference type="EMBL" id="BMAV01028256">
    <property type="protein sequence ID" value="GFS66770.1"/>
    <property type="molecule type" value="Genomic_DNA"/>
</dbReference>
<feature type="region of interest" description="Disordered" evidence="1">
    <location>
        <begin position="70"/>
        <end position="99"/>
    </location>
</feature>
<feature type="compositionally biased region" description="Polar residues" evidence="1">
    <location>
        <begin position="87"/>
        <end position="99"/>
    </location>
</feature>
<organism evidence="2 3">
    <name type="scientific">Trichonephila inaurata madagascariensis</name>
    <dbReference type="NCBI Taxonomy" id="2747483"/>
    <lineage>
        <taxon>Eukaryota</taxon>
        <taxon>Metazoa</taxon>
        <taxon>Ecdysozoa</taxon>
        <taxon>Arthropoda</taxon>
        <taxon>Chelicerata</taxon>
        <taxon>Arachnida</taxon>
        <taxon>Araneae</taxon>
        <taxon>Araneomorphae</taxon>
        <taxon>Entelegynae</taxon>
        <taxon>Araneoidea</taxon>
        <taxon>Nephilidae</taxon>
        <taxon>Trichonephila</taxon>
        <taxon>Trichonephila inaurata</taxon>
    </lineage>
</organism>
<reference evidence="2" key="1">
    <citation type="submission" date="2020-08" db="EMBL/GenBank/DDBJ databases">
        <title>Multicomponent nature underlies the extraordinary mechanical properties of spider dragline silk.</title>
        <authorList>
            <person name="Kono N."/>
            <person name="Nakamura H."/>
            <person name="Mori M."/>
            <person name="Yoshida Y."/>
            <person name="Ohtoshi R."/>
            <person name="Malay A.D."/>
            <person name="Moran D.A.P."/>
            <person name="Tomita M."/>
            <person name="Numata K."/>
            <person name="Arakawa K."/>
        </authorList>
    </citation>
    <scope>NUCLEOTIDE SEQUENCE</scope>
</reference>
<sequence>MYRKNPLPKNNTRNDDRSSNGCRPGGEQTEKNVPVKTLTPNTRKGNTMVTEIVTDSSGRTTKINVPLKVSTPVNTESTTRNDDEIVTDSSGRTTKINVP</sequence>
<name>A0A8X6IZN1_9ARAC</name>
<keyword evidence="3" id="KW-1185">Reference proteome</keyword>
<dbReference type="AlphaFoldDB" id="A0A8X6IZN1"/>
<feature type="region of interest" description="Disordered" evidence="1">
    <location>
        <begin position="1"/>
        <end position="44"/>
    </location>
</feature>
<proteinExistence type="predicted"/>
<dbReference type="OrthoDB" id="10571010at2759"/>
<evidence type="ECO:0000256" key="1">
    <source>
        <dbReference type="SAM" id="MobiDB-lite"/>
    </source>
</evidence>
<comment type="caution">
    <text evidence="2">The sequence shown here is derived from an EMBL/GenBank/DDBJ whole genome shotgun (WGS) entry which is preliminary data.</text>
</comment>
<accession>A0A8X6IZN1</accession>
<evidence type="ECO:0000313" key="2">
    <source>
        <dbReference type="EMBL" id="GFS66770.1"/>
    </source>
</evidence>
<protein>
    <submittedName>
        <fullName evidence="2">Uncharacterized protein</fullName>
    </submittedName>
</protein>
<gene>
    <name evidence="2" type="ORF">TNIN_333731</name>
</gene>
<evidence type="ECO:0000313" key="3">
    <source>
        <dbReference type="Proteomes" id="UP000886998"/>
    </source>
</evidence>